<dbReference type="InterPro" id="IPR016024">
    <property type="entry name" value="ARM-type_fold"/>
</dbReference>
<reference evidence="1" key="1">
    <citation type="submission" date="2021-01" db="EMBL/GenBank/DDBJ databases">
        <title>Adiantum capillus-veneris genome.</title>
        <authorList>
            <person name="Fang Y."/>
            <person name="Liao Q."/>
        </authorList>
    </citation>
    <scope>NUCLEOTIDE SEQUENCE</scope>
    <source>
        <strain evidence="1">H3</strain>
        <tissue evidence="1">Leaf</tissue>
    </source>
</reference>
<dbReference type="Proteomes" id="UP000886520">
    <property type="component" value="Chromosome 19"/>
</dbReference>
<organism evidence="1 2">
    <name type="scientific">Adiantum capillus-veneris</name>
    <name type="common">Maidenhair fern</name>
    <dbReference type="NCBI Taxonomy" id="13818"/>
    <lineage>
        <taxon>Eukaryota</taxon>
        <taxon>Viridiplantae</taxon>
        <taxon>Streptophyta</taxon>
        <taxon>Embryophyta</taxon>
        <taxon>Tracheophyta</taxon>
        <taxon>Polypodiopsida</taxon>
        <taxon>Polypodiidae</taxon>
        <taxon>Polypodiales</taxon>
        <taxon>Pteridineae</taxon>
        <taxon>Pteridaceae</taxon>
        <taxon>Vittarioideae</taxon>
        <taxon>Adiantum</taxon>
    </lineage>
</organism>
<comment type="caution">
    <text evidence="1">The sequence shown here is derived from an EMBL/GenBank/DDBJ whole genome shotgun (WGS) entry which is preliminary data.</text>
</comment>
<evidence type="ECO:0008006" key="3">
    <source>
        <dbReference type="Google" id="ProtNLM"/>
    </source>
</evidence>
<gene>
    <name evidence="1" type="ORF">GOP47_0019951</name>
</gene>
<name>A0A9D4UC22_ADICA</name>
<evidence type="ECO:0000313" key="2">
    <source>
        <dbReference type="Proteomes" id="UP000886520"/>
    </source>
</evidence>
<keyword evidence="2" id="KW-1185">Reference proteome</keyword>
<proteinExistence type="predicted"/>
<dbReference type="Gene3D" id="1.25.10.10">
    <property type="entry name" value="Leucine-rich Repeat Variant"/>
    <property type="match status" value="1"/>
</dbReference>
<evidence type="ECO:0000313" key="1">
    <source>
        <dbReference type="EMBL" id="KAI5065256.1"/>
    </source>
</evidence>
<dbReference type="SUPFAM" id="SSF48371">
    <property type="entry name" value="ARM repeat"/>
    <property type="match status" value="1"/>
</dbReference>
<sequence>MFTNKERQRQRTGRYGSSRDDYLQELVTEFQKTANEDSKRNIVAHLANFAYDPFNYEFFRKLHIIDLFLDCLTEPCPKMVEYGVAGLCNCCPDPANSTIIVRNDGIPLIIACVSSSSGKTKSV</sequence>
<dbReference type="InterPro" id="IPR042462">
    <property type="entry name" value="ARMC7"/>
</dbReference>
<dbReference type="PANTHER" id="PTHR46263">
    <property type="entry name" value="ARMADILLO REPEAT-CONTAINING PROTEIN 7"/>
    <property type="match status" value="1"/>
</dbReference>
<dbReference type="EMBL" id="JABFUD020000019">
    <property type="protein sequence ID" value="KAI5065256.1"/>
    <property type="molecule type" value="Genomic_DNA"/>
</dbReference>
<dbReference type="InterPro" id="IPR011989">
    <property type="entry name" value="ARM-like"/>
</dbReference>
<dbReference type="PANTHER" id="PTHR46263:SF1">
    <property type="entry name" value="ARMADILLO REPEAT-CONTAINING PROTEIN 7"/>
    <property type="match status" value="1"/>
</dbReference>
<dbReference type="AlphaFoldDB" id="A0A9D4UC22"/>
<dbReference type="OrthoDB" id="201709at2759"/>
<protein>
    <recommendedName>
        <fullName evidence="3">Armadillo repeat-containing protein 7</fullName>
    </recommendedName>
</protein>
<accession>A0A9D4UC22</accession>